<dbReference type="PANTHER" id="PTHR11088">
    <property type="entry name" value="TRNA DIMETHYLALLYLTRANSFERASE"/>
    <property type="match status" value="1"/>
</dbReference>
<comment type="cofactor">
    <cofactor evidence="1 10">
        <name>Mg(2+)</name>
        <dbReference type="ChEBI" id="CHEBI:18420"/>
    </cofactor>
</comment>
<comment type="similarity">
    <text evidence="3 10 13">Belongs to the IPP transferase family.</text>
</comment>
<dbReference type="HAMAP" id="MF_00185">
    <property type="entry name" value="IPP_trans"/>
    <property type="match status" value="1"/>
</dbReference>
<evidence type="ECO:0000256" key="11">
    <source>
        <dbReference type="RuleBase" id="RU003783"/>
    </source>
</evidence>
<protein>
    <recommendedName>
        <fullName evidence="10">tRNA dimethylallyltransferase</fullName>
        <ecNumber evidence="10">2.5.1.75</ecNumber>
    </recommendedName>
    <alternativeName>
        <fullName evidence="10">Dimethylallyl diphosphate:tRNA dimethylallyltransferase</fullName>
        <shortName evidence="10">DMAPP:tRNA dimethylallyltransferase</shortName>
        <shortName evidence="10">DMATase</shortName>
    </alternativeName>
    <alternativeName>
        <fullName evidence="10">Isopentenyl-diphosphate:tRNA isopentenyltransferase</fullName>
        <shortName evidence="10">IPP transferase</shortName>
        <shortName evidence="10">IPPT</shortName>
        <shortName evidence="10">IPTase</shortName>
    </alternativeName>
</protein>
<evidence type="ECO:0000256" key="5">
    <source>
        <dbReference type="ARBA" id="ARBA00022694"/>
    </source>
</evidence>
<dbReference type="GO" id="GO:0005524">
    <property type="term" value="F:ATP binding"/>
    <property type="evidence" value="ECO:0007669"/>
    <property type="project" value="UniProtKB-UniRule"/>
</dbReference>
<dbReference type="RefSeq" id="WP_111469081.1">
    <property type="nucleotide sequence ID" value="NZ_QLIX01000003.1"/>
</dbReference>
<evidence type="ECO:0000256" key="9">
    <source>
        <dbReference type="ARBA" id="ARBA00049563"/>
    </source>
</evidence>
<evidence type="ECO:0000256" key="13">
    <source>
        <dbReference type="RuleBase" id="RU003785"/>
    </source>
</evidence>
<accession>A0A327MAV9</accession>
<sequence>MTQMPRALIVAGPTASGKSALALGLAERLGGVVINADSMQLYRELRVLTARPTPAEEALVPHRLYGVRPAAEAASVAWWRGAALAEMAAARAAGRLPILCGGTGLYVLSLTEGLSAIPPVPALARAEARDLLARLGAPALHARLAELDPETAAGLRPGDSQRIARAYEVWRGTGRGLRAWQREGGHSGKAPWRFAALLLDPPREALRAAIAARFDAMLAAGALEEVRALGAQGLDPALPAMRAHGVPELLAVLAGRLPLAEARKRAILNTVRYTKRQGTWFRHHQLADPADPPLTHSIHARIHDPAQFQESDAPQIFAFLQGMR</sequence>
<keyword evidence="15" id="KW-1185">Reference proteome</keyword>
<evidence type="ECO:0000313" key="14">
    <source>
        <dbReference type="EMBL" id="RAI60050.1"/>
    </source>
</evidence>
<dbReference type="InterPro" id="IPR018022">
    <property type="entry name" value="IPT"/>
</dbReference>
<dbReference type="GO" id="GO:0006400">
    <property type="term" value="P:tRNA modification"/>
    <property type="evidence" value="ECO:0007669"/>
    <property type="project" value="TreeGrafter"/>
</dbReference>
<keyword evidence="5 10" id="KW-0819">tRNA processing</keyword>
<dbReference type="NCBIfam" id="TIGR00174">
    <property type="entry name" value="miaA"/>
    <property type="match status" value="1"/>
</dbReference>
<evidence type="ECO:0000256" key="12">
    <source>
        <dbReference type="RuleBase" id="RU003784"/>
    </source>
</evidence>
<keyword evidence="4 10" id="KW-0808">Transferase</keyword>
<keyword evidence="8 10" id="KW-0460">Magnesium</keyword>
<evidence type="ECO:0000256" key="3">
    <source>
        <dbReference type="ARBA" id="ARBA00005842"/>
    </source>
</evidence>
<dbReference type="AlphaFoldDB" id="A0A327MAV9"/>
<dbReference type="EC" id="2.5.1.75" evidence="10"/>
<feature type="binding site" evidence="10">
    <location>
        <begin position="12"/>
        <end position="19"/>
    </location>
    <ligand>
        <name>ATP</name>
        <dbReference type="ChEBI" id="CHEBI:30616"/>
    </ligand>
</feature>
<evidence type="ECO:0000256" key="10">
    <source>
        <dbReference type="HAMAP-Rule" id="MF_00185"/>
    </source>
</evidence>
<comment type="subunit">
    <text evidence="10">Monomer.</text>
</comment>
<dbReference type="OrthoDB" id="9776390at2"/>
<evidence type="ECO:0000256" key="2">
    <source>
        <dbReference type="ARBA" id="ARBA00003213"/>
    </source>
</evidence>
<feature type="site" description="Interaction with substrate tRNA" evidence="10">
    <location>
        <position position="125"/>
    </location>
</feature>
<feature type="region of interest" description="Interaction with substrate tRNA" evidence="10">
    <location>
        <begin position="161"/>
        <end position="165"/>
    </location>
</feature>
<name>A0A327MAV9_9PROT</name>
<comment type="caution">
    <text evidence="14">The sequence shown here is derived from an EMBL/GenBank/DDBJ whole genome shotgun (WGS) entry which is preliminary data.</text>
</comment>
<keyword evidence="7 10" id="KW-0067">ATP-binding</keyword>
<dbReference type="PANTHER" id="PTHR11088:SF60">
    <property type="entry name" value="TRNA DIMETHYLALLYLTRANSFERASE"/>
    <property type="match status" value="1"/>
</dbReference>
<feature type="region of interest" description="Interaction with substrate tRNA" evidence="10">
    <location>
        <begin position="37"/>
        <end position="40"/>
    </location>
</feature>
<dbReference type="Gene3D" id="3.40.50.300">
    <property type="entry name" value="P-loop containing nucleotide triphosphate hydrolases"/>
    <property type="match status" value="1"/>
</dbReference>
<organism evidence="14 15">
    <name type="scientific">Roseicella frigidaeris</name>
    <dbReference type="NCBI Taxonomy" id="2230885"/>
    <lineage>
        <taxon>Bacteria</taxon>
        <taxon>Pseudomonadati</taxon>
        <taxon>Pseudomonadota</taxon>
        <taxon>Alphaproteobacteria</taxon>
        <taxon>Acetobacterales</taxon>
        <taxon>Roseomonadaceae</taxon>
        <taxon>Roseicella</taxon>
    </lineage>
</organism>
<dbReference type="InterPro" id="IPR027417">
    <property type="entry name" value="P-loop_NTPase"/>
</dbReference>
<proteinExistence type="inferred from homology"/>
<evidence type="ECO:0000256" key="8">
    <source>
        <dbReference type="ARBA" id="ARBA00022842"/>
    </source>
</evidence>
<evidence type="ECO:0000256" key="4">
    <source>
        <dbReference type="ARBA" id="ARBA00022679"/>
    </source>
</evidence>
<dbReference type="Pfam" id="PF01715">
    <property type="entry name" value="IPPT"/>
    <property type="match status" value="1"/>
</dbReference>
<keyword evidence="6 10" id="KW-0547">Nucleotide-binding</keyword>
<reference evidence="15" key="1">
    <citation type="submission" date="2018-06" db="EMBL/GenBank/DDBJ databases">
        <authorList>
            <person name="Khan S.A."/>
        </authorList>
    </citation>
    <scope>NUCLEOTIDE SEQUENCE [LARGE SCALE GENOMIC DNA]</scope>
    <source>
        <strain evidence="15">DB-1506</strain>
    </source>
</reference>
<evidence type="ECO:0000256" key="1">
    <source>
        <dbReference type="ARBA" id="ARBA00001946"/>
    </source>
</evidence>
<evidence type="ECO:0000256" key="6">
    <source>
        <dbReference type="ARBA" id="ARBA00022741"/>
    </source>
</evidence>
<dbReference type="InterPro" id="IPR039657">
    <property type="entry name" value="Dimethylallyltransferase"/>
</dbReference>
<dbReference type="SUPFAM" id="SSF52540">
    <property type="entry name" value="P-loop containing nucleoside triphosphate hydrolases"/>
    <property type="match status" value="1"/>
</dbReference>
<dbReference type="Gene3D" id="1.10.20.140">
    <property type="match status" value="1"/>
</dbReference>
<gene>
    <name evidence="10" type="primary">miaA</name>
    <name evidence="14" type="ORF">DOO78_06615</name>
</gene>
<dbReference type="EMBL" id="QLIX01000003">
    <property type="protein sequence ID" value="RAI60050.1"/>
    <property type="molecule type" value="Genomic_DNA"/>
</dbReference>
<comment type="function">
    <text evidence="2 10 12">Catalyzes the transfer of a dimethylallyl group onto the adenine at position 37 in tRNAs that read codons beginning with uridine, leading to the formation of N6-(dimethylallyl)adenosine (i(6)A).</text>
</comment>
<evidence type="ECO:0000256" key="7">
    <source>
        <dbReference type="ARBA" id="ARBA00022840"/>
    </source>
</evidence>
<evidence type="ECO:0000313" key="15">
    <source>
        <dbReference type="Proteomes" id="UP000249065"/>
    </source>
</evidence>
<comment type="caution">
    <text evidence="10">Lacks conserved residue(s) required for the propagation of feature annotation.</text>
</comment>
<feature type="binding site" evidence="10">
    <location>
        <begin position="14"/>
        <end position="19"/>
    </location>
    <ligand>
        <name>substrate</name>
    </ligand>
</feature>
<comment type="catalytic activity">
    <reaction evidence="9 10 11">
        <text>adenosine(37) in tRNA + dimethylallyl diphosphate = N(6)-dimethylallyladenosine(37) in tRNA + diphosphate</text>
        <dbReference type="Rhea" id="RHEA:26482"/>
        <dbReference type="Rhea" id="RHEA-COMP:10162"/>
        <dbReference type="Rhea" id="RHEA-COMP:10375"/>
        <dbReference type="ChEBI" id="CHEBI:33019"/>
        <dbReference type="ChEBI" id="CHEBI:57623"/>
        <dbReference type="ChEBI" id="CHEBI:74411"/>
        <dbReference type="ChEBI" id="CHEBI:74415"/>
        <dbReference type="EC" id="2.5.1.75"/>
    </reaction>
</comment>
<feature type="site" description="Interaction with substrate tRNA" evidence="10">
    <location>
        <position position="103"/>
    </location>
</feature>
<dbReference type="Proteomes" id="UP000249065">
    <property type="component" value="Unassembled WGS sequence"/>
</dbReference>
<dbReference type="GO" id="GO:0052381">
    <property type="term" value="F:tRNA dimethylallyltransferase activity"/>
    <property type="evidence" value="ECO:0007669"/>
    <property type="project" value="UniProtKB-UniRule"/>
</dbReference>